<dbReference type="OrthoDB" id="9780606at2"/>
<organism evidence="2 3">
    <name type="scientific">Roseisalinus antarcticus</name>
    <dbReference type="NCBI Taxonomy" id="254357"/>
    <lineage>
        <taxon>Bacteria</taxon>
        <taxon>Pseudomonadati</taxon>
        <taxon>Pseudomonadota</taxon>
        <taxon>Alphaproteobacteria</taxon>
        <taxon>Rhodobacterales</taxon>
        <taxon>Roseobacteraceae</taxon>
        <taxon>Roseisalinus</taxon>
    </lineage>
</organism>
<evidence type="ECO:0000259" key="1">
    <source>
        <dbReference type="Pfam" id="PF12705"/>
    </source>
</evidence>
<keyword evidence="3" id="KW-1185">Reference proteome</keyword>
<name>A0A1Y5S3A4_9RHOB</name>
<dbReference type="Pfam" id="PF12705">
    <property type="entry name" value="PDDEXK_1"/>
    <property type="match status" value="1"/>
</dbReference>
<gene>
    <name evidence="2" type="ORF">ROA7023_01048</name>
</gene>
<dbReference type="AlphaFoldDB" id="A0A1Y5S3A4"/>
<dbReference type="InterPro" id="IPR011604">
    <property type="entry name" value="PDDEXK-like_dom_sf"/>
</dbReference>
<dbReference type="InterPro" id="IPR027417">
    <property type="entry name" value="P-loop_NTPase"/>
</dbReference>
<evidence type="ECO:0000313" key="2">
    <source>
        <dbReference type="EMBL" id="SLN30641.1"/>
    </source>
</evidence>
<proteinExistence type="predicted"/>
<dbReference type="SUPFAM" id="SSF52540">
    <property type="entry name" value="P-loop containing nucleoside triphosphate hydrolases"/>
    <property type="match status" value="1"/>
</dbReference>
<dbReference type="Gene3D" id="3.90.320.10">
    <property type="match status" value="1"/>
</dbReference>
<dbReference type="InterPro" id="IPR011335">
    <property type="entry name" value="Restrct_endonuc-II-like"/>
</dbReference>
<feature type="domain" description="PD-(D/E)XK endonuclease-like" evidence="1">
    <location>
        <begin position="708"/>
        <end position="903"/>
    </location>
</feature>
<reference evidence="2 3" key="1">
    <citation type="submission" date="2017-03" db="EMBL/GenBank/DDBJ databases">
        <authorList>
            <person name="Afonso C.L."/>
            <person name="Miller P.J."/>
            <person name="Scott M.A."/>
            <person name="Spackman E."/>
            <person name="Goraichik I."/>
            <person name="Dimitrov K.M."/>
            <person name="Suarez D.L."/>
            <person name="Swayne D.E."/>
        </authorList>
    </citation>
    <scope>NUCLEOTIDE SEQUENCE [LARGE SCALE GENOMIC DNA]</scope>
    <source>
        <strain evidence="2 3">CECT 7023</strain>
    </source>
</reference>
<dbReference type="InterPro" id="IPR014153">
    <property type="entry name" value="Ds_break_AddB"/>
</dbReference>
<dbReference type="SUPFAM" id="SSF52980">
    <property type="entry name" value="Restriction endonuclease-like"/>
    <property type="match status" value="1"/>
</dbReference>
<dbReference type="InterPro" id="IPR038726">
    <property type="entry name" value="PDDEXK_AddAB-type"/>
</dbReference>
<protein>
    <submittedName>
        <fullName evidence="2">PD-(D/E)XK nuclease superfamily protein</fullName>
    </submittedName>
</protein>
<dbReference type="EMBL" id="FWFZ01000004">
    <property type="protein sequence ID" value="SLN30641.1"/>
    <property type="molecule type" value="Genomic_DNA"/>
</dbReference>
<dbReference type="Proteomes" id="UP000193900">
    <property type="component" value="Unassembled WGS sequence"/>
</dbReference>
<sequence length="976" mass="106009">MIFDDQRGPRVFGLPPGVDFGAELVRGLTARAAHLPPEKRARIELYVNTARMQRYLRNVWDRGPATLLPRMRLVTDLAEDPVAGAPPPAAPMARRFQIMRLVAALLDSVPDIAPRAALHDLAESLAALLDEMEVEGVAPGTLAGLDGTDQSEHWQTALQFLQIVEGFMAEGIAPGPGRRLRERAEALTELWRHDPPDTPVIVAGSTASRGSTALLMQAVARLPQGALVLPGFDFDLPAGVWAGMDTAMEAEDHPQFRFKRLLDALEIQPRDVMRWTDVAPAQPARNRLVSLAMRPAPVTDAWLDEGPALGDLRTATLGLTLIEAPSPRAEAETIALGLRAAIERGQTAALITPDRMLTRQVAAALDRWDIVPDDSAGQPLPLSPPGRFLRQVLGLLSGRVSAADLLALLKHPLCHGGAGRNRHLLATRAFELHLRRNGPAHPDGAAVLAWGMLEKATPEQAAWAAWLAPLLDRPRPGNGPVSAHLAHHLALAEALSAGQSGSGPLWEEVAGREARTLMTELATHGDAAGPLTPDDYATLFAGTLQTQEVRNPDTGDPRVLIWGTLESRVQGADLVILGGLNDGTWPENPQPDPWLNRKMRAEAGLTLPERRIGLSAHDFQQAVAGAEVWISRARRSDDAETVPSRWLNRLTNLLGGLIETHGPQALDDMRRRGETWVAQAAAMSAPTETVPAAIRPAPRPPVDKRPTQISVTEVQTLIRDPYAVYAKRVLGLRVLDPLVPAPDAPLRGTILHDALEAFVKDGPDPADAGAHAALMAATEAALAAACPWPAHRRLWAARMARVAGFFLQTEVERRAIATPEAFETWAEIEIATPRLTLKGKADRIDRMPDGRVILYDYKTGTPPSEKQQQKFDKQLLLEAAMTSRGGFREIGRADTALARFIGLGGTPKIVDAPLEETSPDVAWQQFLAFMTVWTDPAKGYPARLTAYRDTEPGDYDHLARFGEWDVATHFTPEDLT</sequence>
<dbReference type="RefSeq" id="WP_085877956.1">
    <property type="nucleotide sequence ID" value="NZ_FWFZ01000004.1"/>
</dbReference>
<evidence type="ECO:0000313" key="3">
    <source>
        <dbReference type="Proteomes" id="UP000193900"/>
    </source>
</evidence>
<accession>A0A1Y5S3A4</accession>
<dbReference type="NCBIfam" id="TIGR02786">
    <property type="entry name" value="addB_alphas"/>
    <property type="match status" value="1"/>
</dbReference>